<reference evidence="11 12" key="1">
    <citation type="journal article" date="2019" name="Sci. Rep.">
        <title>Comparative genomics of chytrid fungi reveal insights into the obligate biotrophic and pathogenic lifestyle of Synchytrium endobioticum.</title>
        <authorList>
            <person name="van de Vossenberg B.T.L.H."/>
            <person name="Warris S."/>
            <person name="Nguyen H.D.T."/>
            <person name="van Gent-Pelzer M.P.E."/>
            <person name="Joly D.L."/>
            <person name="van de Geest H.C."/>
            <person name="Bonants P.J.M."/>
            <person name="Smith D.S."/>
            <person name="Levesque C.A."/>
            <person name="van der Lee T.A.J."/>
        </authorList>
    </citation>
    <scope>NUCLEOTIDE SEQUENCE [LARGE SCALE GENOMIC DNA]</scope>
    <source>
        <strain evidence="11 12">CBS 675.73</strain>
    </source>
</reference>
<proteinExistence type="inferred from homology"/>
<dbReference type="GO" id="GO:0005743">
    <property type="term" value="C:mitochondrial inner membrane"/>
    <property type="evidence" value="ECO:0007669"/>
    <property type="project" value="UniProtKB-SubCell"/>
</dbReference>
<dbReference type="STRING" id="246404.A0A507FH20"/>
<accession>A0A507FH20</accession>
<keyword evidence="9" id="KW-0472">Membrane</keyword>
<dbReference type="OrthoDB" id="2162611at2759"/>
<feature type="region of interest" description="Disordered" evidence="10">
    <location>
        <begin position="480"/>
        <end position="510"/>
    </location>
</feature>
<dbReference type="Pfam" id="PF04800">
    <property type="entry name" value="NDUS4"/>
    <property type="match status" value="1"/>
</dbReference>
<protein>
    <recommendedName>
        <fullName evidence="13">NADH dehydrogenase [ubiquinone] iron-sulfur protein 4, mitochondrial</fullName>
    </recommendedName>
</protein>
<evidence type="ECO:0000256" key="9">
    <source>
        <dbReference type="ARBA" id="ARBA00023136"/>
    </source>
</evidence>
<evidence type="ECO:0000256" key="10">
    <source>
        <dbReference type="SAM" id="MobiDB-lite"/>
    </source>
</evidence>
<keyword evidence="8" id="KW-0496">Mitochondrion</keyword>
<dbReference type="AlphaFoldDB" id="A0A507FH20"/>
<evidence type="ECO:0000256" key="4">
    <source>
        <dbReference type="ARBA" id="ARBA00022660"/>
    </source>
</evidence>
<dbReference type="PANTHER" id="PTHR12219:SF8">
    <property type="entry name" value="NADH DEHYDROGENASE [UBIQUINONE] IRON-SULFUR PROTEIN 4, MITOCHONDRIAL"/>
    <property type="match status" value="1"/>
</dbReference>
<evidence type="ECO:0000256" key="1">
    <source>
        <dbReference type="ARBA" id="ARBA00004273"/>
    </source>
</evidence>
<name>A0A507FH20_9FUNG</name>
<dbReference type="Gene3D" id="3.30.160.190">
    <property type="entry name" value="atu1810 like domain"/>
    <property type="match status" value="1"/>
</dbReference>
<keyword evidence="12" id="KW-1185">Reference proteome</keyword>
<sequence length="1063" mass="116040">MQRALFRSVSTATRAVRAPAAAATGAVSESVTDDKRIFQAEILSGAPPSLTSHPVRIYRPANTPTQNGSARFNHWKIDFDTQDRWENSLMGWASSADPVQALSIKFLTKEDAILFAERQGYDYWVDLPKEATFKPKLYADNFKIYAVKISETRTSRMGDTSHNNQDSSHEMNVETFEMTGVAVSAPSPAPVLPELPLNDQPDVTPGKQNDAEPAEVELASLKVAAASLPLLASHSSLDPSPAETVTVAVHDHEQPNNNAVNNEDDALKEENENTVGELVMPEKRGMARFRDIVTRRLASQIRAPSVIHELAQTEDGNAPQPPPHPPSAPALTKLVKLLLLSKPKVAPVLEGKKASGSLTSNYGTSFAIDVGETDTVGVTVRQSALPSNIHFSYKPSIASASVLGPESRNQLTGRKISDSLAPSLTLHGHFSKSQASLMKSHTQLNMKPHIEKSNLRLSRVDTTGNIESSSRVSTVVSDSVDGLLQSGGRNSSTTKRRSSQTFMKRRNSNSFLDIKGDPGIPGLAVNLINDEAVQKIPDWHARSPSDSTEAELCQDFGPKSYFETYRKLPWKTHKETELPFIKALHSTVEELDHEHTENMDALNSQSLKYDAQKPRPSFIPLPTAKMPQERVEIIPLSLVESLQNILAAISNEPASADQDPAVITSSPDDLATEAVKTAVAPPKTTRKKAERPKTVPANTMRPAAGVRPFRSAKPGLGSKLLAQPKAEGRCSTNNTMRSTVLNRSGFQTEVSRAHSLVMDPMGAVLSTHVNSAVRTLDQDRQRPNSASNKKTLGSRPGPMLPVLESRPITQLLRTRTREVQTMDRQFRADQAISAASQPLPITRYVPCAQKKASEHARKLAGLRAQQESRLHAAYLGCTAVAPTKFMTHARAVVANKLESNLIFGGLVQGLAPTFNADLPSHRVYENLGKVHWQEYDQQSRQADGGFSNETAAVQGKEEAFSGETRRMLDDMLRRHGITRLGDPGGDGSTVPHRKVVTRQLQTTLSDAHRSKLTSDQQGGSKKISRGGGFIYAKSNAMMDEDVLPNKVAKNPKQLEQLCINVLH</sequence>
<feature type="region of interest" description="Disordered" evidence="10">
    <location>
        <begin position="681"/>
        <end position="716"/>
    </location>
</feature>
<evidence type="ECO:0000256" key="7">
    <source>
        <dbReference type="ARBA" id="ARBA00022982"/>
    </source>
</evidence>
<evidence type="ECO:0000256" key="5">
    <source>
        <dbReference type="ARBA" id="ARBA00022792"/>
    </source>
</evidence>
<keyword evidence="7" id="KW-0249">Electron transport</keyword>
<evidence type="ECO:0000256" key="8">
    <source>
        <dbReference type="ARBA" id="ARBA00023128"/>
    </source>
</evidence>
<keyword evidence="3" id="KW-0813">Transport</keyword>
<comment type="caution">
    <text evidence="11">The sequence shown here is derived from an EMBL/GenBank/DDBJ whole genome shotgun (WGS) entry which is preliminary data.</text>
</comment>
<organism evidence="11 12">
    <name type="scientific">Chytriomyces confervae</name>
    <dbReference type="NCBI Taxonomy" id="246404"/>
    <lineage>
        <taxon>Eukaryota</taxon>
        <taxon>Fungi</taxon>
        <taxon>Fungi incertae sedis</taxon>
        <taxon>Chytridiomycota</taxon>
        <taxon>Chytridiomycota incertae sedis</taxon>
        <taxon>Chytridiomycetes</taxon>
        <taxon>Chytridiales</taxon>
        <taxon>Chytriomycetaceae</taxon>
        <taxon>Chytriomyces</taxon>
    </lineage>
</organism>
<dbReference type="EMBL" id="QEAP01000071">
    <property type="protein sequence ID" value="TPX75701.1"/>
    <property type="molecule type" value="Genomic_DNA"/>
</dbReference>
<comment type="subcellular location">
    <subcellularLocation>
        <location evidence="1">Mitochondrion inner membrane</location>
    </subcellularLocation>
</comment>
<dbReference type="FunFam" id="3.30.160.190:FF:000001">
    <property type="entry name" value="NADH-ubiquinone oxidoreductase 21 kDa subunit mitochondrial"/>
    <property type="match status" value="1"/>
</dbReference>
<dbReference type="InterPro" id="IPR038532">
    <property type="entry name" value="NDUFS4-like_sf"/>
</dbReference>
<feature type="compositionally biased region" description="Basic residues" evidence="10">
    <location>
        <begin position="494"/>
        <end position="507"/>
    </location>
</feature>
<dbReference type="Proteomes" id="UP000320333">
    <property type="component" value="Unassembled WGS sequence"/>
</dbReference>
<gene>
    <name evidence="11" type="ORF">CcCBS67573_g03024</name>
</gene>
<dbReference type="InterPro" id="IPR006885">
    <property type="entry name" value="NADH_UbQ_FeS_4_mit-like"/>
</dbReference>
<evidence type="ECO:0000313" key="11">
    <source>
        <dbReference type="EMBL" id="TPX75701.1"/>
    </source>
</evidence>
<dbReference type="GO" id="GO:0022900">
    <property type="term" value="P:electron transport chain"/>
    <property type="evidence" value="ECO:0007669"/>
    <property type="project" value="InterPro"/>
</dbReference>
<comment type="similarity">
    <text evidence="2">Belongs to the complex I NDUFS4 subunit family.</text>
</comment>
<dbReference type="PANTHER" id="PTHR12219">
    <property type="entry name" value="NADH-UBIQUINONE OXIDOREDUCTASE"/>
    <property type="match status" value="1"/>
</dbReference>
<feature type="region of interest" description="Disordered" evidence="10">
    <location>
        <begin position="1005"/>
        <end position="1026"/>
    </location>
</feature>
<evidence type="ECO:0000313" key="12">
    <source>
        <dbReference type="Proteomes" id="UP000320333"/>
    </source>
</evidence>
<keyword evidence="6" id="KW-0809">Transit peptide</keyword>
<feature type="region of interest" description="Disordered" evidence="10">
    <location>
        <begin position="773"/>
        <end position="802"/>
    </location>
</feature>
<feature type="region of interest" description="Disordered" evidence="10">
    <location>
        <begin position="187"/>
        <end position="209"/>
    </location>
</feature>
<evidence type="ECO:0000256" key="3">
    <source>
        <dbReference type="ARBA" id="ARBA00022448"/>
    </source>
</evidence>
<evidence type="ECO:0000256" key="6">
    <source>
        <dbReference type="ARBA" id="ARBA00022946"/>
    </source>
</evidence>
<evidence type="ECO:0008006" key="13">
    <source>
        <dbReference type="Google" id="ProtNLM"/>
    </source>
</evidence>
<evidence type="ECO:0000256" key="2">
    <source>
        <dbReference type="ARBA" id="ARBA00005882"/>
    </source>
</evidence>
<keyword evidence="5" id="KW-0999">Mitochondrion inner membrane</keyword>
<keyword evidence="4" id="KW-0679">Respiratory chain</keyword>